<dbReference type="GO" id="GO:0016740">
    <property type="term" value="F:transferase activity"/>
    <property type="evidence" value="ECO:0007669"/>
    <property type="project" value="UniProtKB-KW"/>
</dbReference>
<evidence type="ECO:0000256" key="2">
    <source>
        <dbReference type="ARBA" id="ARBA00005992"/>
    </source>
</evidence>
<comment type="caution">
    <text evidence="9">The sequence shown here is derived from an EMBL/GenBank/DDBJ whole genome shotgun (WGS) entry which is preliminary data.</text>
</comment>
<dbReference type="CDD" id="cd16913">
    <property type="entry name" value="YkuD_like"/>
    <property type="match status" value="1"/>
</dbReference>
<keyword evidence="5 7" id="KW-0573">Peptidoglycan synthesis</keyword>
<dbReference type="GO" id="GO:0004180">
    <property type="term" value="F:carboxypeptidase activity"/>
    <property type="evidence" value="ECO:0007669"/>
    <property type="project" value="UniProtKB-ARBA"/>
</dbReference>
<feature type="active site" description="Proton donor/acceptor" evidence="7">
    <location>
        <position position="130"/>
    </location>
</feature>
<dbReference type="Pfam" id="PF03734">
    <property type="entry name" value="YkuD"/>
    <property type="match status" value="1"/>
</dbReference>
<reference evidence="9 10" key="1">
    <citation type="submission" date="2018-03" db="EMBL/GenBank/DDBJ databases">
        <title>Rhodobacter veldkampii.</title>
        <authorList>
            <person name="Meyer T.E."/>
            <person name="Miller S."/>
            <person name="Lodha T."/>
            <person name="Gandham S."/>
            <person name="Chintalapati S."/>
            <person name="Chintalapati V.R."/>
        </authorList>
    </citation>
    <scope>NUCLEOTIDE SEQUENCE [LARGE SCALE GENOMIC DNA]</scope>
    <source>
        <strain evidence="9 10">DSM 11550</strain>
    </source>
</reference>
<dbReference type="PROSITE" id="PS52029">
    <property type="entry name" value="LD_TPASE"/>
    <property type="match status" value="1"/>
</dbReference>
<dbReference type="OrthoDB" id="9804204at2"/>
<keyword evidence="6 7" id="KW-0961">Cell wall biogenesis/degradation</keyword>
<dbReference type="SUPFAM" id="SSF141523">
    <property type="entry name" value="L,D-transpeptidase catalytic domain-like"/>
    <property type="match status" value="1"/>
</dbReference>
<proteinExistence type="inferred from homology"/>
<keyword evidence="10" id="KW-1185">Reference proteome</keyword>
<dbReference type="InterPro" id="IPR038063">
    <property type="entry name" value="Transpep_catalytic_dom"/>
</dbReference>
<organism evidence="9 10">
    <name type="scientific">Phaeovulum veldkampii DSM 11550</name>
    <dbReference type="NCBI Taxonomy" id="1185920"/>
    <lineage>
        <taxon>Bacteria</taxon>
        <taxon>Pseudomonadati</taxon>
        <taxon>Pseudomonadota</taxon>
        <taxon>Alphaproteobacteria</taxon>
        <taxon>Rhodobacterales</taxon>
        <taxon>Paracoccaceae</taxon>
        <taxon>Phaeovulum</taxon>
    </lineage>
</organism>
<name>A0A2T4JLN2_9RHOB</name>
<evidence type="ECO:0000256" key="6">
    <source>
        <dbReference type="ARBA" id="ARBA00023316"/>
    </source>
</evidence>
<evidence type="ECO:0000256" key="1">
    <source>
        <dbReference type="ARBA" id="ARBA00004752"/>
    </source>
</evidence>
<keyword evidence="3" id="KW-0808">Transferase</keyword>
<dbReference type="PANTHER" id="PTHR38589:SF1">
    <property type="entry name" value="BLR0621 PROTEIN"/>
    <property type="match status" value="1"/>
</dbReference>
<dbReference type="GO" id="GO:0009252">
    <property type="term" value="P:peptidoglycan biosynthetic process"/>
    <property type="evidence" value="ECO:0007669"/>
    <property type="project" value="UniProtKB-UniPathway"/>
</dbReference>
<dbReference type="UniPathway" id="UPA00219"/>
<feature type="active site" description="Nucleophile" evidence="7">
    <location>
        <position position="142"/>
    </location>
</feature>
<accession>A0A2T4JLN2</accession>
<comment type="pathway">
    <text evidence="1 7">Cell wall biogenesis; peptidoglycan biosynthesis.</text>
</comment>
<keyword evidence="4 7" id="KW-0133">Cell shape</keyword>
<evidence type="ECO:0000256" key="4">
    <source>
        <dbReference type="ARBA" id="ARBA00022960"/>
    </source>
</evidence>
<dbReference type="PANTHER" id="PTHR38589">
    <property type="entry name" value="BLR0621 PROTEIN"/>
    <property type="match status" value="1"/>
</dbReference>
<sequence length="183" mass="20116">MSPEDLVLTPMGLRFRGRRFPASIGRGGITATKREGDGATPAGVHRIVGVLYRPDRIARASVPGWAVPIGPGDLWCDAPDDPDYNLMVRAPFAASHERLRRADPLYDLVLITDWNWPHAVPGRGSAIFLHIWRRPGFCTAGCVALRRDHLVWVVNRLRPGARLIVPPLPLPRGRGSRSADKAG</sequence>
<evidence type="ECO:0000313" key="10">
    <source>
        <dbReference type="Proteomes" id="UP000241899"/>
    </source>
</evidence>
<gene>
    <name evidence="9" type="ORF">C5F46_02840</name>
</gene>
<dbReference type="InterPro" id="IPR005490">
    <property type="entry name" value="LD_TPept_cat_dom"/>
</dbReference>
<evidence type="ECO:0000256" key="3">
    <source>
        <dbReference type="ARBA" id="ARBA00022679"/>
    </source>
</evidence>
<evidence type="ECO:0000313" key="9">
    <source>
        <dbReference type="EMBL" id="PTE18821.1"/>
    </source>
</evidence>
<dbReference type="EMBL" id="PZKF01000004">
    <property type="protein sequence ID" value="PTE18821.1"/>
    <property type="molecule type" value="Genomic_DNA"/>
</dbReference>
<dbReference type="RefSeq" id="WP_107323839.1">
    <property type="nucleotide sequence ID" value="NZ_NHSP01000063.1"/>
</dbReference>
<evidence type="ECO:0000256" key="7">
    <source>
        <dbReference type="PROSITE-ProRule" id="PRU01373"/>
    </source>
</evidence>
<dbReference type="GO" id="GO:0008360">
    <property type="term" value="P:regulation of cell shape"/>
    <property type="evidence" value="ECO:0007669"/>
    <property type="project" value="UniProtKB-UniRule"/>
</dbReference>
<evidence type="ECO:0000256" key="5">
    <source>
        <dbReference type="ARBA" id="ARBA00022984"/>
    </source>
</evidence>
<protein>
    <recommendedName>
        <fullName evidence="8">L,D-TPase catalytic domain-containing protein</fullName>
    </recommendedName>
</protein>
<evidence type="ECO:0000259" key="8">
    <source>
        <dbReference type="PROSITE" id="PS52029"/>
    </source>
</evidence>
<dbReference type="GO" id="GO:0071555">
    <property type="term" value="P:cell wall organization"/>
    <property type="evidence" value="ECO:0007669"/>
    <property type="project" value="UniProtKB-UniRule"/>
</dbReference>
<comment type="similarity">
    <text evidence="2">Belongs to the YkuD family.</text>
</comment>
<dbReference type="Proteomes" id="UP000241899">
    <property type="component" value="Unassembled WGS sequence"/>
</dbReference>
<dbReference type="AlphaFoldDB" id="A0A2T4JLN2"/>
<feature type="domain" description="L,D-TPase catalytic" evidence="8">
    <location>
        <begin position="1"/>
        <end position="166"/>
    </location>
</feature>